<evidence type="ECO:0000313" key="2">
    <source>
        <dbReference type="EMBL" id="SBT18653.1"/>
    </source>
</evidence>
<keyword evidence="1" id="KW-1133">Transmembrane helix</keyword>
<sequence length="135" mass="14880">MTKIGFLSRFTLLYTLVLLALTGALTQFDIEGPVFIDSIILVLVALWCFESYSTKNRRLLFGEEKWHLILFALLGDAIASTLLGAPAFIAANISLSIFVFSMVFSLVLHGLILIFTASAANKRVIKQLPELAENS</sequence>
<dbReference type="NCBIfam" id="NF038216">
    <property type="entry name" value="ABZJ_00895_fam"/>
    <property type="match status" value="1"/>
</dbReference>
<feature type="transmembrane region" description="Helical" evidence="1">
    <location>
        <begin position="36"/>
        <end position="54"/>
    </location>
</feature>
<feature type="transmembrane region" description="Helical" evidence="1">
    <location>
        <begin position="95"/>
        <end position="117"/>
    </location>
</feature>
<keyword evidence="1" id="KW-0812">Transmembrane</keyword>
<proteinExistence type="predicted"/>
<protein>
    <submittedName>
        <fullName evidence="2">Uncharacterized protein</fullName>
    </submittedName>
</protein>
<dbReference type="RefSeq" id="WP_067037602.1">
    <property type="nucleotide sequence ID" value="NZ_FLRA01000023.1"/>
</dbReference>
<dbReference type="OrthoDB" id="5879455at2"/>
<keyword evidence="1" id="KW-0472">Membrane</keyword>
<reference evidence="2 5" key="2">
    <citation type="submission" date="2016-06" db="EMBL/GenBank/DDBJ databases">
        <authorList>
            <person name="Kjaerup R.B."/>
            <person name="Dalgaard T.S."/>
            <person name="Juul-Madsen H.R."/>
        </authorList>
    </citation>
    <scope>NUCLEOTIDE SEQUENCE [LARGE SCALE GENOMIC DNA]</scope>
    <source>
        <strain evidence="2 5">CECT 5115</strain>
    </source>
</reference>
<keyword evidence="4" id="KW-1185">Reference proteome</keyword>
<reference evidence="3 4" key="1">
    <citation type="submission" date="2016-06" db="EMBL/GenBank/DDBJ databases">
        <authorList>
            <person name="Rodrigo-Torres L."/>
            <person name="Arahal D.R."/>
        </authorList>
    </citation>
    <scope>NUCLEOTIDE SEQUENCE [LARGE SCALE GENOMIC DNA]</scope>
    <source>
        <strain evidence="3 4">CECT 5116</strain>
    </source>
</reference>
<evidence type="ECO:0000313" key="4">
    <source>
        <dbReference type="Proteomes" id="UP000092840"/>
    </source>
</evidence>
<feature type="transmembrane region" description="Helical" evidence="1">
    <location>
        <begin position="66"/>
        <end position="89"/>
    </location>
</feature>
<dbReference type="EMBL" id="FLRA01000023">
    <property type="protein sequence ID" value="SBT18653.1"/>
    <property type="molecule type" value="Genomic_DNA"/>
</dbReference>
<dbReference type="Proteomes" id="UP000092871">
    <property type="component" value="Unassembled WGS sequence"/>
</dbReference>
<dbReference type="InterPro" id="IPR047730">
    <property type="entry name" value="ABZJ_00895-like"/>
</dbReference>
<dbReference type="EMBL" id="FLRB01000013">
    <property type="protein sequence ID" value="SBT21608.1"/>
    <property type="molecule type" value="Genomic_DNA"/>
</dbReference>
<evidence type="ECO:0000313" key="3">
    <source>
        <dbReference type="EMBL" id="SBT21608.1"/>
    </source>
</evidence>
<name>A0A1C3JTV5_9GAMM</name>
<evidence type="ECO:0000256" key="1">
    <source>
        <dbReference type="SAM" id="Phobius"/>
    </source>
</evidence>
<gene>
    <name evidence="2" type="ORF">MGA5115_02800</name>
    <name evidence="3" type="ORF">MGA5116_02204</name>
</gene>
<dbReference type="Proteomes" id="UP000092840">
    <property type="component" value="Unassembled WGS sequence"/>
</dbReference>
<organism evidence="2 5">
    <name type="scientific">Marinomonas gallaica</name>
    <dbReference type="NCBI Taxonomy" id="1806667"/>
    <lineage>
        <taxon>Bacteria</taxon>
        <taxon>Pseudomonadati</taxon>
        <taxon>Pseudomonadota</taxon>
        <taxon>Gammaproteobacteria</taxon>
        <taxon>Oceanospirillales</taxon>
        <taxon>Oceanospirillaceae</taxon>
        <taxon>Marinomonas</taxon>
    </lineage>
</organism>
<dbReference type="AlphaFoldDB" id="A0A1C3JTV5"/>
<evidence type="ECO:0000313" key="5">
    <source>
        <dbReference type="Proteomes" id="UP000092871"/>
    </source>
</evidence>
<accession>A0A1C3JTV5</accession>